<name>A0AB39HK62_9BACI</name>
<accession>A0AB39HK62</accession>
<dbReference type="RefSeq" id="WP_368652506.1">
    <property type="nucleotide sequence ID" value="NZ_CP162599.1"/>
</dbReference>
<evidence type="ECO:0000259" key="1">
    <source>
        <dbReference type="SMART" id="SM01022"/>
    </source>
</evidence>
<dbReference type="InterPro" id="IPR015947">
    <property type="entry name" value="PUA-like_sf"/>
</dbReference>
<evidence type="ECO:0000313" key="2">
    <source>
        <dbReference type="EMBL" id="XDK31782.1"/>
    </source>
</evidence>
<dbReference type="InterPro" id="IPR007374">
    <property type="entry name" value="ASCH_domain"/>
</dbReference>
<proteinExistence type="predicted"/>
<dbReference type="SMART" id="SM01022">
    <property type="entry name" value="ASCH"/>
    <property type="match status" value="1"/>
</dbReference>
<organism evidence="2">
    <name type="scientific">Ornithinibacillus sp. 4-3</name>
    <dbReference type="NCBI Taxonomy" id="3231488"/>
    <lineage>
        <taxon>Bacteria</taxon>
        <taxon>Bacillati</taxon>
        <taxon>Bacillota</taxon>
        <taxon>Bacilli</taxon>
        <taxon>Bacillales</taxon>
        <taxon>Bacillaceae</taxon>
        <taxon>Ornithinibacillus</taxon>
    </lineage>
</organism>
<dbReference type="PIRSF" id="PIRSF021320">
    <property type="entry name" value="DUF984"/>
    <property type="match status" value="1"/>
</dbReference>
<dbReference type="Gene3D" id="3.10.400.10">
    <property type="entry name" value="Sulfate adenylyltransferase"/>
    <property type="match status" value="1"/>
</dbReference>
<dbReference type="SUPFAM" id="SSF88697">
    <property type="entry name" value="PUA domain-like"/>
    <property type="match status" value="1"/>
</dbReference>
<feature type="domain" description="ASCH" evidence="1">
    <location>
        <begin position="28"/>
        <end position="150"/>
    </location>
</feature>
<protein>
    <submittedName>
        <fullName evidence="2">ASCH domain-containing protein</fullName>
    </submittedName>
</protein>
<gene>
    <name evidence="2" type="ORF">AB4Y30_12190</name>
</gene>
<dbReference type="PANTHER" id="PTHR39203">
    <property type="entry name" value="CYTOPLASMIC PROTEIN-RELATED"/>
    <property type="match status" value="1"/>
</dbReference>
<dbReference type="InterPro" id="IPR009326">
    <property type="entry name" value="DUF984"/>
</dbReference>
<dbReference type="Pfam" id="PF04266">
    <property type="entry name" value="ASCH"/>
    <property type="match status" value="1"/>
</dbReference>
<sequence length="151" mass="17737">MDNKVHAYWENFLLETNRAKETKCFEVFYFGSTEKSANYLLKLVLQGRKTATASSIYQYKLTDSNYPKVGDLSIVTDYNGNPKCIIETRETLQLKFSDMTYDICKREGEDDTLESWQQKHIEFFTKIGEELGFEFSFDMDIIFEDFGVVYK</sequence>
<dbReference type="EMBL" id="CP162599">
    <property type="protein sequence ID" value="XDK31782.1"/>
    <property type="molecule type" value="Genomic_DNA"/>
</dbReference>
<dbReference type="CDD" id="cd06553">
    <property type="entry name" value="ASCH_Ef3133_like"/>
    <property type="match status" value="1"/>
</dbReference>
<reference evidence="2" key="1">
    <citation type="submission" date="2024-07" db="EMBL/GenBank/DDBJ databases">
        <title>Halotolerant mesophilic bacterium Ornithinibacillus sp. 4-3, sp. nov., isolated from soil.</title>
        <authorList>
            <person name="Sidarenka A.V."/>
            <person name="Guliayeva D.E."/>
            <person name="Leanovich S.I."/>
            <person name="Hileuskaya K.S."/>
            <person name="Akhremchuk A.E."/>
            <person name="Sikolenko M.A."/>
            <person name="Valentovich L.N."/>
        </authorList>
    </citation>
    <scope>NUCLEOTIDE SEQUENCE</scope>
    <source>
        <strain evidence="2">4-3</strain>
    </source>
</reference>
<dbReference type="AlphaFoldDB" id="A0AB39HK62"/>
<dbReference type="PANTHER" id="PTHR39203:SF1">
    <property type="entry name" value="CYTOPLASMIC PROTEIN"/>
    <property type="match status" value="1"/>
</dbReference>